<evidence type="ECO:0000259" key="1">
    <source>
        <dbReference type="Pfam" id="PF00111"/>
    </source>
</evidence>
<feature type="domain" description="RACo C-terminal" evidence="2">
    <location>
        <begin position="280"/>
        <end position="553"/>
    </location>
</feature>
<dbReference type="InterPro" id="IPR012675">
    <property type="entry name" value="Beta-grasp_dom_sf"/>
</dbReference>
<dbReference type="EMBL" id="CP000112">
    <property type="protein sequence ID" value="ABB39507.1"/>
    <property type="molecule type" value="Genomic_DNA"/>
</dbReference>
<dbReference type="InterPro" id="IPR027980">
    <property type="entry name" value="RACo_C"/>
</dbReference>
<dbReference type="AlphaFoldDB" id="Q30XT9"/>
<evidence type="ECO:0000259" key="3">
    <source>
        <dbReference type="Pfam" id="PF17651"/>
    </source>
</evidence>
<evidence type="ECO:0000313" key="4">
    <source>
        <dbReference type="EMBL" id="ABB39507.1"/>
    </source>
</evidence>
<dbReference type="Pfam" id="PF00111">
    <property type="entry name" value="Fer2"/>
    <property type="match status" value="1"/>
</dbReference>
<dbReference type="InterPro" id="IPR036010">
    <property type="entry name" value="2Fe-2S_ferredoxin-like_sf"/>
</dbReference>
<dbReference type="PANTHER" id="PTHR42895:SF2">
    <property type="entry name" value="IRON-SULFUR CLUSTER PROTEIN"/>
    <property type="match status" value="1"/>
</dbReference>
<proteinExistence type="predicted"/>
<dbReference type="SUPFAM" id="SSF54292">
    <property type="entry name" value="2Fe-2S ferredoxin-like"/>
    <property type="match status" value="1"/>
</dbReference>
<dbReference type="HOGENOM" id="CLU_019091_1_0_7"/>
<dbReference type="Pfam" id="PF17651">
    <property type="entry name" value="Raco_middle"/>
    <property type="match status" value="1"/>
</dbReference>
<dbReference type="STRING" id="207559.Dde_2711"/>
<dbReference type="eggNOG" id="COG3894">
    <property type="taxonomic scope" value="Bacteria"/>
</dbReference>
<sequence length="554" mass="57364">MPVITITDHLGNSTEAEAPAGAPLSRAVYTSGAVPAPPLCSGIGRCGLCRMRISPAPVPHADDLAFFSPARLQQGWRLGCRHSVSDGLRITLPHIPPVQSATRPAKTTGQLGLAVDLGTTSLHWAAVDTAADTLSIVAQGQETNPQMGAGSEVMSRLAAAADPAVRGRLAALVKSRLAALTDFLHRETGQPVTSLCVAGNAAMTYILLDLPVEGLSRAPYRLDYRGDETVRLCGTAHNTDTPLPPVYIPPVPAPFVGADISAGMAALLCDESAPPPYPFVLADLGTNGEFVLALSPAHSIVTSVAMGPALEGIGMTHGSMACPGAATAFSATPLGLVPAVLDAQGIPVVSPPASLRPADIKAGGMAAAQSIRSISGTGYLSLITVLLQTGAITPDGQFNTQPSSVAGRRLARAVVHDSPQAPTQGACLRLNASVTLSARDIEEILKVKAAFSLAFERLLCEASLSPADVRRVFLAGALGQHVSPADLETLGFLPRGLAQCTTAAGNTALRGAMHMLTRHHCRTRAAQWSAGAIVADLTSDPAFTTNFMRHMRFS</sequence>
<evidence type="ECO:0000313" key="5">
    <source>
        <dbReference type="Proteomes" id="UP000002710"/>
    </source>
</evidence>
<dbReference type="InterPro" id="IPR001041">
    <property type="entry name" value="2Fe-2S_ferredoxin-type"/>
</dbReference>
<protein>
    <submittedName>
        <fullName evidence="4">Iron-sulfur cluster-binding protein</fullName>
    </submittedName>
</protein>
<dbReference type="Proteomes" id="UP000002710">
    <property type="component" value="Chromosome"/>
</dbReference>
<dbReference type="KEGG" id="dde:Dde_2711"/>
<dbReference type="RefSeq" id="WP_011368533.1">
    <property type="nucleotide sequence ID" value="NC_007519.1"/>
</dbReference>
<dbReference type="Gene3D" id="3.30.420.480">
    <property type="entry name" value="Domain of unknown function (DUF4445)"/>
    <property type="match status" value="1"/>
</dbReference>
<dbReference type="PANTHER" id="PTHR42895">
    <property type="entry name" value="IRON-SULFUR CLUSTER-BINDING PROTEIN-RELATED"/>
    <property type="match status" value="1"/>
</dbReference>
<dbReference type="InterPro" id="IPR041414">
    <property type="entry name" value="Raco-like_middle"/>
</dbReference>
<dbReference type="eggNOG" id="COG2871">
    <property type="taxonomic scope" value="Bacteria"/>
</dbReference>
<gene>
    <name evidence="4" type="ordered locus">Dde_2711</name>
</gene>
<dbReference type="InterPro" id="IPR042259">
    <property type="entry name" value="Raco-like_middle_sf"/>
</dbReference>
<dbReference type="Gene3D" id="3.10.20.30">
    <property type="match status" value="1"/>
</dbReference>
<feature type="domain" description="RACo-like middle region" evidence="3">
    <location>
        <begin position="111"/>
        <end position="267"/>
    </location>
</feature>
<organism evidence="4 5">
    <name type="scientific">Oleidesulfovibrio alaskensis (strain ATCC BAA-1058 / DSM 17464 / G20)</name>
    <name type="common">Desulfovibrio alaskensis</name>
    <dbReference type="NCBI Taxonomy" id="207559"/>
    <lineage>
        <taxon>Bacteria</taxon>
        <taxon>Pseudomonadati</taxon>
        <taxon>Thermodesulfobacteriota</taxon>
        <taxon>Desulfovibrionia</taxon>
        <taxon>Desulfovibrionales</taxon>
        <taxon>Desulfovibrionaceae</taxon>
        <taxon>Oleidesulfovibrio</taxon>
    </lineage>
</organism>
<keyword evidence="5" id="KW-1185">Reference proteome</keyword>
<dbReference type="GO" id="GO:0051536">
    <property type="term" value="F:iron-sulfur cluster binding"/>
    <property type="evidence" value="ECO:0007669"/>
    <property type="project" value="InterPro"/>
</dbReference>
<name>Q30XT9_OLEA2</name>
<dbReference type="InterPro" id="IPR052911">
    <property type="entry name" value="Corrinoid_activation_enz"/>
</dbReference>
<evidence type="ECO:0000259" key="2">
    <source>
        <dbReference type="Pfam" id="PF14574"/>
    </source>
</evidence>
<reference evidence="4 5" key="1">
    <citation type="journal article" date="2011" name="J. Bacteriol.">
        <title>Complete genome sequence and updated annotation of Desulfovibrio alaskensis G20.</title>
        <authorList>
            <person name="Hauser L.J."/>
            <person name="Land M.L."/>
            <person name="Brown S.D."/>
            <person name="Larimer F."/>
            <person name="Keller K.L."/>
            <person name="Rapp-Giles B.J."/>
            <person name="Price M.N."/>
            <person name="Lin M."/>
            <person name="Bruce D.C."/>
            <person name="Detter J.C."/>
            <person name="Tapia R."/>
            <person name="Han C.S."/>
            <person name="Goodwin L.A."/>
            <person name="Cheng J.F."/>
            <person name="Pitluck S."/>
            <person name="Copeland A."/>
            <person name="Lucas S."/>
            <person name="Nolan M."/>
            <person name="Lapidus A.L."/>
            <person name="Palumbo A.V."/>
            <person name="Wall J.D."/>
        </authorList>
    </citation>
    <scope>NUCLEOTIDE SEQUENCE [LARGE SCALE GENOMIC DNA]</scope>
    <source>
        <strain evidence="5">ATCC BAA 1058 / DSM 17464 / G20</strain>
    </source>
</reference>
<accession>Q30XT9</accession>
<dbReference type="Pfam" id="PF14574">
    <property type="entry name" value="RACo_C_ter"/>
    <property type="match status" value="1"/>
</dbReference>
<dbReference type="CDD" id="cd00207">
    <property type="entry name" value="fer2"/>
    <property type="match status" value="1"/>
</dbReference>
<feature type="domain" description="2Fe-2S ferredoxin-type" evidence="1">
    <location>
        <begin position="11"/>
        <end position="82"/>
    </location>
</feature>